<evidence type="ECO:0000313" key="4">
    <source>
        <dbReference type="Proteomes" id="UP001059041"/>
    </source>
</evidence>
<dbReference type="AlphaFoldDB" id="A0A9W8CC12"/>
<name>A0A9W8CC12_TRIRA</name>
<evidence type="ECO:0000313" key="3">
    <source>
        <dbReference type="EMBL" id="KAI7814257.1"/>
    </source>
</evidence>
<feature type="compositionally biased region" description="Polar residues" evidence="1">
    <location>
        <begin position="154"/>
        <end position="174"/>
    </location>
</feature>
<keyword evidence="2" id="KW-0812">Transmembrane</keyword>
<gene>
    <name evidence="3" type="ORF">IRJ41_010977</name>
</gene>
<protein>
    <submittedName>
        <fullName evidence="3">Mucin-15</fullName>
    </submittedName>
</protein>
<evidence type="ECO:0000256" key="2">
    <source>
        <dbReference type="SAM" id="Phobius"/>
    </source>
</evidence>
<feature type="compositionally biased region" description="Polar residues" evidence="1">
    <location>
        <begin position="65"/>
        <end position="75"/>
    </location>
</feature>
<keyword evidence="2" id="KW-1133">Transmembrane helix</keyword>
<feature type="compositionally biased region" description="Polar residues" evidence="1">
    <location>
        <begin position="92"/>
        <end position="116"/>
    </location>
</feature>
<dbReference type="EMBL" id="JAFHDT010000001">
    <property type="protein sequence ID" value="KAI7814257.1"/>
    <property type="molecule type" value="Genomic_DNA"/>
</dbReference>
<proteinExistence type="predicted"/>
<reference evidence="3" key="1">
    <citation type="submission" date="2021-02" db="EMBL/GenBank/DDBJ databases">
        <title>Comparative genomics reveals that relaxation of natural selection precedes convergent phenotypic evolution of cavefish.</title>
        <authorList>
            <person name="Peng Z."/>
        </authorList>
    </citation>
    <scope>NUCLEOTIDE SEQUENCE</scope>
    <source>
        <tissue evidence="3">Muscle</tissue>
    </source>
</reference>
<keyword evidence="2" id="KW-0472">Membrane</keyword>
<evidence type="ECO:0000256" key="1">
    <source>
        <dbReference type="SAM" id="MobiDB-lite"/>
    </source>
</evidence>
<keyword evidence="4" id="KW-1185">Reference proteome</keyword>
<dbReference type="Proteomes" id="UP001059041">
    <property type="component" value="Linkage Group LG1"/>
</dbReference>
<accession>A0A9W8CC12</accession>
<feature type="region of interest" description="Disordered" evidence="1">
    <location>
        <begin position="63"/>
        <end position="116"/>
    </location>
</feature>
<feature type="region of interest" description="Disordered" evidence="1">
    <location>
        <begin position="151"/>
        <end position="303"/>
    </location>
</feature>
<feature type="region of interest" description="Disordered" evidence="1">
    <location>
        <begin position="123"/>
        <end position="142"/>
    </location>
</feature>
<feature type="compositionally biased region" description="Polar residues" evidence="1">
    <location>
        <begin position="184"/>
        <end position="203"/>
    </location>
</feature>
<comment type="caution">
    <text evidence="3">The sequence shown here is derived from an EMBL/GenBank/DDBJ whole genome shotgun (WGS) entry which is preliminary data.</text>
</comment>
<feature type="transmembrane region" description="Helical" evidence="2">
    <location>
        <begin position="321"/>
        <end position="343"/>
    </location>
</feature>
<organism evidence="3 4">
    <name type="scientific">Triplophysa rosa</name>
    <name type="common">Cave loach</name>
    <dbReference type="NCBI Taxonomy" id="992332"/>
    <lineage>
        <taxon>Eukaryota</taxon>
        <taxon>Metazoa</taxon>
        <taxon>Chordata</taxon>
        <taxon>Craniata</taxon>
        <taxon>Vertebrata</taxon>
        <taxon>Euteleostomi</taxon>
        <taxon>Actinopterygii</taxon>
        <taxon>Neopterygii</taxon>
        <taxon>Teleostei</taxon>
        <taxon>Ostariophysi</taxon>
        <taxon>Cypriniformes</taxon>
        <taxon>Nemacheilidae</taxon>
        <taxon>Triplophysa</taxon>
    </lineage>
</organism>
<sequence>MLGGPKRQFNLPRSSHLCLSERTQIEEADMKLTLGITLTLTLLLLLQNLQQVSTQIPDSWERDNYTISENDNGEQSLKEETNNEPTGENDLGNVNTQATPQNSESSSENDGQSYGSFYYTENEQQDQNPAVTTPMPPAADVLPNIETEEGSYESLATTTPPQIALNSSSELSDTSAEHNETETQETAPNTVTSEPTQTTQADLNGTYPDPQPENTTGDSSHDETGSGYFPSEVPAENPTTTTEAHEDQENMQNMTTVKPSEPPAYRTTQPVTPPAIPEMETTAAPDSENTETDVNGSFDTRGDLAKGFSSDGVQDTKKNQAWGVILVVGIIVGLIALTAFLILNRRNRRDFSHRKLVEDISHDPVHRLDNSEPLDFGYYNPGLQGDNIQMANFPQGRSN</sequence>